<dbReference type="EMBL" id="GL871320">
    <property type="protein sequence ID" value="EGC30553.1"/>
    <property type="molecule type" value="Genomic_DNA"/>
</dbReference>
<name>F0ZZT0_DICPU</name>
<dbReference type="RefSeq" id="XP_003292920.1">
    <property type="nucleotide sequence ID" value="XM_003292872.1"/>
</dbReference>
<sequence>MINVLCVVEKSYLPGLKDILGYLFPNNVEYILRSDPLSHPQEDNPYSNFDYQVHNFTNAFQPTNSYYGHNYGNTNVQIVSPVQTVSPVQIVSQVPYKTPSTNNSSNVYL</sequence>
<dbReference type="AlphaFoldDB" id="F0ZZT0"/>
<accession>F0ZZT0</accession>
<evidence type="ECO:0000313" key="2">
    <source>
        <dbReference type="Proteomes" id="UP000001064"/>
    </source>
</evidence>
<dbReference type="Proteomes" id="UP000001064">
    <property type="component" value="Unassembled WGS sequence"/>
</dbReference>
<reference evidence="2" key="1">
    <citation type="journal article" date="2011" name="Genome Biol.">
        <title>Comparative genomics of the social amoebae Dictyostelium discoideum and Dictyostelium purpureum.</title>
        <authorList>
            <consortium name="US DOE Joint Genome Institute (JGI-PGF)"/>
            <person name="Sucgang R."/>
            <person name="Kuo A."/>
            <person name="Tian X."/>
            <person name="Salerno W."/>
            <person name="Parikh A."/>
            <person name="Feasley C.L."/>
            <person name="Dalin E."/>
            <person name="Tu H."/>
            <person name="Huang E."/>
            <person name="Barry K."/>
            <person name="Lindquist E."/>
            <person name="Shapiro H."/>
            <person name="Bruce D."/>
            <person name="Schmutz J."/>
            <person name="Salamov A."/>
            <person name="Fey P."/>
            <person name="Gaudet P."/>
            <person name="Anjard C."/>
            <person name="Babu M.M."/>
            <person name="Basu S."/>
            <person name="Bushmanova Y."/>
            <person name="van der Wel H."/>
            <person name="Katoh-Kurasawa M."/>
            <person name="Dinh C."/>
            <person name="Coutinho P.M."/>
            <person name="Saito T."/>
            <person name="Elias M."/>
            <person name="Schaap P."/>
            <person name="Kay R.R."/>
            <person name="Henrissat B."/>
            <person name="Eichinger L."/>
            <person name="Rivero F."/>
            <person name="Putnam N.H."/>
            <person name="West C.M."/>
            <person name="Loomis W.F."/>
            <person name="Chisholm R.L."/>
            <person name="Shaulsky G."/>
            <person name="Strassmann J.E."/>
            <person name="Queller D.C."/>
            <person name="Kuspa A."/>
            <person name="Grigoriev I.V."/>
        </authorList>
    </citation>
    <scope>NUCLEOTIDE SEQUENCE [LARGE SCALE GENOMIC DNA]</scope>
    <source>
        <strain evidence="2">QSDP1</strain>
    </source>
</reference>
<organism evidence="1 2">
    <name type="scientific">Dictyostelium purpureum</name>
    <name type="common">Slime mold</name>
    <dbReference type="NCBI Taxonomy" id="5786"/>
    <lineage>
        <taxon>Eukaryota</taxon>
        <taxon>Amoebozoa</taxon>
        <taxon>Evosea</taxon>
        <taxon>Eumycetozoa</taxon>
        <taxon>Dictyostelia</taxon>
        <taxon>Dictyosteliales</taxon>
        <taxon>Dictyosteliaceae</taxon>
        <taxon>Dictyostelium</taxon>
    </lineage>
</organism>
<dbReference type="KEGG" id="dpp:DICPUDRAFT_157710"/>
<dbReference type="InParanoid" id="F0ZZT0"/>
<proteinExistence type="predicted"/>
<dbReference type="VEuPathDB" id="AmoebaDB:DICPUDRAFT_157710"/>
<gene>
    <name evidence="1" type="ORF">DICPUDRAFT_157710</name>
</gene>
<keyword evidence="2" id="KW-1185">Reference proteome</keyword>
<protein>
    <submittedName>
        <fullName evidence="1">Uncharacterized protein</fullName>
    </submittedName>
</protein>
<evidence type="ECO:0000313" key="1">
    <source>
        <dbReference type="EMBL" id="EGC30553.1"/>
    </source>
</evidence>
<dbReference type="GeneID" id="10510322"/>